<comment type="caution">
    <text evidence="2">The sequence shown here is derived from an EMBL/GenBank/DDBJ whole genome shotgun (WGS) entry which is preliminary data.</text>
</comment>
<evidence type="ECO:0000256" key="1">
    <source>
        <dbReference type="SAM" id="SignalP"/>
    </source>
</evidence>
<dbReference type="RefSeq" id="WP_222989107.1">
    <property type="nucleotide sequence ID" value="NZ_JAINVV010000004.1"/>
</dbReference>
<reference evidence="2 3" key="1">
    <citation type="submission" date="2021-08" db="EMBL/GenBank/DDBJ databases">
        <authorList>
            <person name="Tuo L."/>
        </authorList>
    </citation>
    <scope>NUCLEOTIDE SEQUENCE [LARGE SCALE GENOMIC DNA]</scope>
    <source>
        <strain evidence="2 3">JCM 31229</strain>
    </source>
</reference>
<protein>
    <recommendedName>
        <fullName evidence="4">Cupin domain-containing protein</fullName>
    </recommendedName>
</protein>
<name>A0ABS7PNF8_9SPHN</name>
<dbReference type="EMBL" id="JAINVV010000004">
    <property type="protein sequence ID" value="MBY8821987.1"/>
    <property type="molecule type" value="Genomic_DNA"/>
</dbReference>
<evidence type="ECO:0000313" key="3">
    <source>
        <dbReference type="Proteomes" id="UP000706039"/>
    </source>
</evidence>
<evidence type="ECO:0000313" key="2">
    <source>
        <dbReference type="EMBL" id="MBY8821987.1"/>
    </source>
</evidence>
<proteinExistence type="predicted"/>
<sequence>MNRKTGLTVAIMAMAVSAVSAGAGYAAGVAAAPQTGREPLFQNPQARVWKSVITPNTPLPFHRHEHPRALIALKGGTMKILEQDGTSEIHEWQSGKAYWLPANAPGTQHQDVNVGPEPIEVIVVELSKEH</sequence>
<dbReference type="Proteomes" id="UP000706039">
    <property type="component" value="Unassembled WGS sequence"/>
</dbReference>
<feature type="chain" id="PRO_5047449029" description="Cupin domain-containing protein" evidence="1">
    <location>
        <begin position="27"/>
        <end position="130"/>
    </location>
</feature>
<keyword evidence="3" id="KW-1185">Reference proteome</keyword>
<dbReference type="Gene3D" id="2.60.120.10">
    <property type="entry name" value="Jelly Rolls"/>
    <property type="match status" value="1"/>
</dbReference>
<dbReference type="InterPro" id="IPR011051">
    <property type="entry name" value="RmlC_Cupin_sf"/>
</dbReference>
<feature type="signal peptide" evidence="1">
    <location>
        <begin position="1"/>
        <end position="26"/>
    </location>
</feature>
<dbReference type="SUPFAM" id="SSF51182">
    <property type="entry name" value="RmlC-like cupins"/>
    <property type="match status" value="1"/>
</dbReference>
<accession>A0ABS7PNF8</accession>
<gene>
    <name evidence="2" type="ORF">K7G82_06770</name>
</gene>
<organism evidence="2 3">
    <name type="scientific">Sphingomonas colocasiae</name>
    <dbReference type="NCBI Taxonomy" id="1848973"/>
    <lineage>
        <taxon>Bacteria</taxon>
        <taxon>Pseudomonadati</taxon>
        <taxon>Pseudomonadota</taxon>
        <taxon>Alphaproteobacteria</taxon>
        <taxon>Sphingomonadales</taxon>
        <taxon>Sphingomonadaceae</taxon>
        <taxon>Sphingomonas</taxon>
    </lineage>
</organism>
<dbReference type="InterPro" id="IPR014710">
    <property type="entry name" value="RmlC-like_jellyroll"/>
</dbReference>
<evidence type="ECO:0008006" key="4">
    <source>
        <dbReference type="Google" id="ProtNLM"/>
    </source>
</evidence>
<keyword evidence="1" id="KW-0732">Signal</keyword>